<dbReference type="GO" id="GO:0005524">
    <property type="term" value="F:ATP binding"/>
    <property type="evidence" value="ECO:0007669"/>
    <property type="project" value="UniProtKB-KW"/>
</dbReference>
<dbReference type="OrthoDB" id="275177at2759"/>
<dbReference type="Proteomes" id="UP000663131">
    <property type="component" value="Chromosome 8"/>
</dbReference>
<comment type="catalytic activity">
    <reaction evidence="8 9">
        <text>D-gluconate + ATP = 6-phospho-D-gluconate + ADP + H(+)</text>
        <dbReference type="Rhea" id="RHEA:19433"/>
        <dbReference type="ChEBI" id="CHEBI:15378"/>
        <dbReference type="ChEBI" id="CHEBI:18391"/>
        <dbReference type="ChEBI" id="CHEBI:30616"/>
        <dbReference type="ChEBI" id="CHEBI:58759"/>
        <dbReference type="ChEBI" id="CHEBI:456216"/>
        <dbReference type="EC" id="2.7.1.12"/>
    </reaction>
</comment>
<comment type="pathway">
    <text evidence="1 9">Carbohydrate acid metabolism; D-gluconate degradation.</text>
</comment>
<keyword evidence="7 9" id="KW-0067">ATP-binding</keyword>
<evidence type="ECO:0000256" key="6">
    <source>
        <dbReference type="ARBA" id="ARBA00022777"/>
    </source>
</evidence>
<dbReference type="NCBIfam" id="TIGR01313">
    <property type="entry name" value="therm_gnt_kin"/>
    <property type="match status" value="1"/>
</dbReference>
<evidence type="ECO:0000313" key="11">
    <source>
        <dbReference type="EMBL" id="VUG19607.1"/>
    </source>
</evidence>
<dbReference type="GO" id="GO:0046316">
    <property type="term" value="F:gluconokinase activity"/>
    <property type="evidence" value="ECO:0007669"/>
    <property type="project" value="UniProtKB-EC"/>
</dbReference>
<evidence type="ECO:0000256" key="2">
    <source>
        <dbReference type="ARBA" id="ARBA00008420"/>
    </source>
</evidence>
<dbReference type="GO" id="GO:0005975">
    <property type="term" value="P:carbohydrate metabolic process"/>
    <property type="evidence" value="ECO:0007669"/>
    <property type="project" value="InterPro"/>
</dbReference>
<dbReference type="InterPro" id="IPR006001">
    <property type="entry name" value="Therm_gnt_kin"/>
</dbReference>
<keyword evidence="6 9" id="KW-0418">Kinase</keyword>
<dbReference type="Gene3D" id="3.40.50.300">
    <property type="entry name" value="P-loop containing nucleotide triphosphate hydrolases"/>
    <property type="match status" value="1"/>
</dbReference>
<dbReference type="PANTHER" id="PTHR43442:SF3">
    <property type="entry name" value="GLUCONOKINASE-RELATED"/>
    <property type="match status" value="1"/>
</dbReference>
<dbReference type="EC" id="2.7.1.12" evidence="3 9"/>
<dbReference type="EMBL" id="CABFWN010000005">
    <property type="protein sequence ID" value="VUG19607.1"/>
    <property type="molecule type" value="Genomic_DNA"/>
</dbReference>
<keyword evidence="4 9" id="KW-0808">Transferase</keyword>
<dbReference type="UniPathway" id="UPA00792"/>
<dbReference type="SUPFAM" id="SSF52540">
    <property type="entry name" value="P-loop containing nucleoside triphosphate hydrolases"/>
    <property type="match status" value="1"/>
</dbReference>
<name>A0A7D9H3R2_DEKBR</name>
<evidence type="ECO:0000313" key="10">
    <source>
        <dbReference type="EMBL" id="QOU20603.1"/>
    </source>
</evidence>
<dbReference type="AlphaFoldDB" id="A0A7D9H3R2"/>
<keyword evidence="12" id="KW-1185">Reference proteome</keyword>
<reference evidence="11 12" key="1">
    <citation type="submission" date="2019-07" db="EMBL/GenBank/DDBJ databases">
        <authorList>
            <person name="Friedrich A."/>
            <person name="Schacherer J."/>
        </authorList>
    </citation>
    <scope>NUCLEOTIDE SEQUENCE [LARGE SCALE GENOMIC DNA]</scope>
</reference>
<accession>A0A7D9H3R2</accession>
<evidence type="ECO:0000256" key="9">
    <source>
        <dbReference type="RuleBase" id="RU363066"/>
    </source>
</evidence>
<dbReference type="KEGG" id="bbrx:BRETT_000313"/>
<evidence type="ECO:0000256" key="1">
    <source>
        <dbReference type="ARBA" id="ARBA00004875"/>
    </source>
</evidence>
<evidence type="ECO:0000256" key="7">
    <source>
        <dbReference type="ARBA" id="ARBA00022840"/>
    </source>
</evidence>
<evidence type="ECO:0000256" key="4">
    <source>
        <dbReference type="ARBA" id="ARBA00022679"/>
    </source>
</evidence>
<dbReference type="RefSeq" id="XP_041137096.1">
    <property type="nucleotide sequence ID" value="XM_041278882.1"/>
</dbReference>
<dbReference type="CDD" id="cd02021">
    <property type="entry name" value="GntK"/>
    <property type="match status" value="1"/>
</dbReference>
<comment type="similarity">
    <text evidence="2 9">Belongs to the gluconokinase GntK/GntV family.</text>
</comment>
<dbReference type="GeneID" id="64572238"/>
<keyword evidence="5 9" id="KW-0547">Nucleotide-binding</keyword>
<sequence>MTPSDHLIFIGGPSGTGKTTIATLLAQRLNGHYIEGDEYHPKANIDKMANGIPLTDEDRWPWLKKLNQVAVSSFSDMKFETDERYIIVSCSLLKKKYRDFIREQNRESPISVKMFMLYDDFDQIYMRMTNRKGHYMKAGMLKSQFADLELPKDDEASVGVFKVYCKNKDPSKIEAEIVQAL</sequence>
<evidence type="ECO:0000313" key="12">
    <source>
        <dbReference type="Proteomes" id="UP000478008"/>
    </source>
</evidence>
<dbReference type="Pfam" id="PF13238">
    <property type="entry name" value="AAA_18"/>
    <property type="match status" value="1"/>
</dbReference>
<organism evidence="11 12">
    <name type="scientific">Dekkera bruxellensis</name>
    <name type="common">Brettanomyces custersii</name>
    <dbReference type="NCBI Taxonomy" id="5007"/>
    <lineage>
        <taxon>Eukaryota</taxon>
        <taxon>Fungi</taxon>
        <taxon>Dikarya</taxon>
        <taxon>Ascomycota</taxon>
        <taxon>Saccharomycotina</taxon>
        <taxon>Pichiomycetes</taxon>
        <taxon>Pichiales</taxon>
        <taxon>Pichiaceae</taxon>
        <taxon>Brettanomyces</taxon>
    </lineage>
</organism>
<dbReference type="GO" id="GO:0005737">
    <property type="term" value="C:cytoplasm"/>
    <property type="evidence" value="ECO:0007669"/>
    <property type="project" value="TreeGrafter"/>
</dbReference>
<gene>
    <name evidence="10" type="ORF">BRETT_000313</name>
    <name evidence="11" type="ORF">DEBR0S5_07140G</name>
</gene>
<dbReference type="InterPro" id="IPR027417">
    <property type="entry name" value="P-loop_NTPase"/>
</dbReference>
<proteinExistence type="inferred from homology"/>
<protein>
    <recommendedName>
        <fullName evidence="3 9">Gluconokinase</fullName>
        <ecNumber evidence="3 9">2.7.1.12</ecNumber>
    </recommendedName>
</protein>
<evidence type="ECO:0000256" key="3">
    <source>
        <dbReference type="ARBA" id="ARBA00012054"/>
    </source>
</evidence>
<evidence type="ECO:0000256" key="8">
    <source>
        <dbReference type="ARBA" id="ARBA00048090"/>
    </source>
</evidence>
<dbReference type="EMBL" id="CP063136">
    <property type="protein sequence ID" value="QOU20603.1"/>
    <property type="molecule type" value="Genomic_DNA"/>
</dbReference>
<dbReference type="Proteomes" id="UP000478008">
    <property type="component" value="Unassembled WGS sequence"/>
</dbReference>
<evidence type="ECO:0000256" key="5">
    <source>
        <dbReference type="ARBA" id="ARBA00022741"/>
    </source>
</evidence>
<reference evidence="10" key="3">
    <citation type="journal article" name="BMC Genomics">
        <title>New genome assemblies reveal patterns of domestication and adaptation across Brettanomyces (Dekkera) species.</title>
        <authorList>
            <person name="Roach M.J."/>
            <person name="Borneman A.R."/>
        </authorList>
    </citation>
    <scope>NUCLEOTIDE SEQUENCE</scope>
    <source>
        <strain evidence="10">UCD 2041</strain>
    </source>
</reference>
<dbReference type="PANTHER" id="PTHR43442">
    <property type="entry name" value="GLUCONOKINASE-RELATED"/>
    <property type="match status" value="1"/>
</dbReference>
<reference evidence="10" key="2">
    <citation type="submission" date="2020-10" db="EMBL/GenBank/DDBJ databases">
        <authorList>
            <person name="Palmer J.M."/>
        </authorList>
    </citation>
    <scope>NUCLEOTIDE SEQUENCE</scope>
    <source>
        <strain evidence="10">UCD 2041</strain>
    </source>
</reference>